<reference evidence="3 4" key="1">
    <citation type="journal article" date="2018" name="ISME J.">
        <title>Endosymbiont genomes yield clues of tubeworm success.</title>
        <authorList>
            <person name="Li Y."/>
            <person name="Liles M.R."/>
            <person name="Halanych K.M."/>
        </authorList>
    </citation>
    <scope>NUCLEOTIDE SEQUENCE [LARGE SCALE GENOMIC DNA]</scope>
    <source>
        <strain evidence="3">A1464</strain>
    </source>
</reference>
<dbReference type="InterPro" id="IPR006860">
    <property type="entry name" value="FecR"/>
</dbReference>
<evidence type="ECO:0000259" key="2">
    <source>
        <dbReference type="Pfam" id="PF04773"/>
    </source>
</evidence>
<proteinExistence type="predicted"/>
<dbReference type="PANTHER" id="PTHR38731">
    <property type="entry name" value="LIPL45-RELATED LIPOPROTEIN-RELATED"/>
    <property type="match status" value="1"/>
</dbReference>
<accession>A0A370D999</accession>
<organism evidence="3 4">
    <name type="scientific">endosymbiont of Galathealinum brachiosum</name>
    <dbReference type="NCBI Taxonomy" id="2200906"/>
    <lineage>
        <taxon>Bacteria</taxon>
        <taxon>Pseudomonadati</taxon>
        <taxon>Pseudomonadota</taxon>
        <taxon>Gammaproteobacteria</taxon>
        <taxon>sulfur-oxidizing symbionts</taxon>
    </lineage>
</organism>
<dbReference type="Gene3D" id="2.60.120.1440">
    <property type="match status" value="1"/>
</dbReference>
<comment type="caution">
    <text evidence="3">The sequence shown here is derived from an EMBL/GenBank/DDBJ whole genome shotgun (WGS) entry which is preliminary data.</text>
</comment>
<protein>
    <recommendedName>
        <fullName evidence="2">FecR protein domain-containing protein</fullName>
    </recommendedName>
</protein>
<dbReference type="Pfam" id="PF04773">
    <property type="entry name" value="FecR"/>
    <property type="match status" value="1"/>
</dbReference>
<keyword evidence="4" id="KW-1185">Reference proteome</keyword>
<gene>
    <name evidence="3" type="ORF">DIZ80_15375</name>
</gene>
<sequence>MNSTKLAGILFVLSPFLFQSTLLAENFRARIVKVQGQVYVMNSEGEKRKPEKMQFLVNSDETVVTSKNSKAVLQFDDGAMSVLDQKSSLRVEQSGWLSQLGGKIYYVFRKVIGKQKPKKVRTKFATIGIRGTTFIVDADDNNQQVALQEGKLNIESPGDDYEIHKPADVADDFAAFKQQARQRQQALDDEFSNYKKDIGKEFVEYKKSFDLEANKVVSFNGSRVNETDLNKDWTSSFDGFADFSKDYIDAYKELDDFTDGNH</sequence>
<feature type="chain" id="PRO_5016835069" description="FecR protein domain-containing protein" evidence="1">
    <location>
        <begin position="25"/>
        <end position="262"/>
    </location>
</feature>
<dbReference type="PANTHER" id="PTHR38731:SF1">
    <property type="entry name" value="FECR PROTEIN DOMAIN-CONTAINING PROTEIN"/>
    <property type="match status" value="1"/>
</dbReference>
<dbReference type="Proteomes" id="UP000254266">
    <property type="component" value="Unassembled WGS sequence"/>
</dbReference>
<keyword evidence="1" id="KW-0732">Signal</keyword>
<feature type="domain" description="FecR protein" evidence="2">
    <location>
        <begin position="62"/>
        <end position="152"/>
    </location>
</feature>
<dbReference type="EMBL" id="QFXC01000013">
    <property type="protein sequence ID" value="RDH81461.1"/>
    <property type="molecule type" value="Genomic_DNA"/>
</dbReference>
<name>A0A370D999_9GAMM</name>
<evidence type="ECO:0000313" key="3">
    <source>
        <dbReference type="EMBL" id="RDH81461.1"/>
    </source>
</evidence>
<dbReference type="AlphaFoldDB" id="A0A370D999"/>
<evidence type="ECO:0000313" key="4">
    <source>
        <dbReference type="Proteomes" id="UP000254266"/>
    </source>
</evidence>
<feature type="signal peptide" evidence="1">
    <location>
        <begin position="1"/>
        <end position="24"/>
    </location>
</feature>
<evidence type="ECO:0000256" key="1">
    <source>
        <dbReference type="SAM" id="SignalP"/>
    </source>
</evidence>